<feature type="transmembrane region" description="Helical" evidence="4">
    <location>
        <begin position="237"/>
        <end position="257"/>
    </location>
</feature>
<dbReference type="AlphaFoldDB" id="A0A072MYT8"/>
<feature type="domain" description="GGDEF" evidence="6">
    <location>
        <begin position="619"/>
        <end position="753"/>
    </location>
</feature>
<keyword evidence="4" id="KW-1133">Transmembrane helix</keyword>
<evidence type="ECO:0000256" key="4">
    <source>
        <dbReference type="SAM" id="Phobius"/>
    </source>
</evidence>
<feature type="transmembrane region" description="Helical" evidence="4">
    <location>
        <begin position="207"/>
        <end position="225"/>
    </location>
</feature>
<feature type="transmembrane region" description="Helical" evidence="4">
    <location>
        <begin position="181"/>
        <end position="200"/>
    </location>
</feature>
<dbReference type="SMART" id="SM00267">
    <property type="entry name" value="GGDEF"/>
    <property type="match status" value="1"/>
</dbReference>
<evidence type="ECO:0000313" key="8">
    <source>
        <dbReference type="Proteomes" id="UP000035057"/>
    </source>
</evidence>
<organism evidence="7 8">
    <name type="scientific">Marinobacter nitratireducens</name>
    <dbReference type="NCBI Taxonomy" id="1137280"/>
    <lineage>
        <taxon>Bacteria</taxon>
        <taxon>Pseudomonadati</taxon>
        <taxon>Pseudomonadota</taxon>
        <taxon>Gammaproteobacteria</taxon>
        <taxon>Pseudomonadales</taxon>
        <taxon>Marinobacteraceae</taxon>
        <taxon>Marinobacter</taxon>
    </lineage>
</organism>
<dbReference type="InterPro" id="IPR029787">
    <property type="entry name" value="Nucleotide_cyclase"/>
</dbReference>
<dbReference type="SUPFAM" id="SSF55073">
    <property type="entry name" value="Nucleotide cyclase"/>
    <property type="match status" value="1"/>
</dbReference>
<feature type="transmembrane region" description="Helical" evidence="4">
    <location>
        <begin position="358"/>
        <end position="379"/>
    </location>
</feature>
<keyword evidence="4" id="KW-0812">Transmembrane</keyword>
<comment type="catalytic activity">
    <reaction evidence="3">
        <text>2 GTP = 3',3'-c-di-GMP + 2 diphosphate</text>
        <dbReference type="Rhea" id="RHEA:24898"/>
        <dbReference type="ChEBI" id="CHEBI:33019"/>
        <dbReference type="ChEBI" id="CHEBI:37565"/>
        <dbReference type="ChEBI" id="CHEBI:58805"/>
        <dbReference type="EC" id="2.7.7.65"/>
    </reaction>
</comment>
<dbReference type="GO" id="GO:0043709">
    <property type="term" value="P:cell adhesion involved in single-species biofilm formation"/>
    <property type="evidence" value="ECO:0007669"/>
    <property type="project" value="TreeGrafter"/>
</dbReference>
<dbReference type="GO" id="GO:0052621">
    <property type="term" value="F:diguanylate cyclase activity"/>
    <property type="evidence" value="ECO:0007669"/>
    <property type="project" value="UniProtKB-EC"/>
</dbReference>
<dbReference type="CDD" id="cd01949">
    <property type="entry name" value="GGDEF"/>
    <property type="match status" value="1"/>
</dbReference>
<dbReference type="EC" id="2.7.7.65" evidence="2"/>
<evidence type="ECO:0000259" key="6">
    <source>
        <dbReference type="PROSITE" id="PS50887"/>
    </source>
</evidence>
<proteinExistence type="predicted"/>
<feature type="transmembrane region" description="Helical" evidence="4">
    <location>
        <begin position="303"/>
        <end position="320"/>
    </location>
</feature>
<keyword evidence="4" id="KW-0472">Membrane</keyword>
<feature type="signal peptide" evidence="5">
    <location>
        <begin position="1"/>
        <end position="24"/>
    </location>
</feature>
<protein>
    <recommendedName>
        <fullName evidence="2">diguanylate cyclase</fullName>
        <ecNumber evidence="2">2.7.7.65</ecNumber>
    </recommendedName>
</protein>
<dbReference type="PANTHER" id="PTHR45138">
    <property type="entry name" value="REGULATORY COMPONENTS OF SENSORY TRANSDUCTION SYSTEM"/>
    <property type="match status" value="1"/>
</dbReference>
<dbReference type="GO" id="GO:1902201">
    <property type="term" value="P:negative regulation of bacterial-type flagellum-dependent cell motility"/>
    <property type="evidence" value="ECO:0007669"/>
    <property type="project" value="TreeGrafter"/>
</dbReference>
<feature type="transmembrane region" description="Helical" evidence="4">
    <location>
        <begin position="332"/>
        <end position="352"/>
    </location>
</feature>
<feature type="transmembrane region" description="Helical" evidence="4">
    <location>
        <begin position="269"/>
        <end position="291"/>
    </location>
</feature>
<dbReference type="STRING" id="1137280.D777_03288"/>
<comment type="cofactor">
    <cofactor evidence="1">
        <name>Mg(2+)</name>
        <dbReference type="ChEBI" id="CHEBI:18420"/>
    </cofactor>
</comment>
<evidence type="ECO:0000313" key="7">
    <source>
        <dbReference type="EMBL" id="KEF30112.1"/>
    </source>
</evidence>
<keyword evidence="8" id="KW-1185">Reference proteome</keyword>
<dbReference type="Pfam" id="PF00990">
    <property type="entry name" value="GGDEF"/>
    <property type="match status" value="1"/>
</dbReference>
<sequence>MHRVFRTVTVFVMLFLVLPSLAHGMPVPVQDGWEYRWGDSPFSESGVPEWTQTAEPERWSAIGFPSNPPGRKGRENVWYRVALPDGEFQSPVLYIYSVDIIFEVYLDGDKIYHYGTFDEQGKGRFEGWPWHAIPLPEGYESKTIYFRVFSDYTDIGLWGEVSLMDKPELVLYVLGNSMESLVVAGFSSLIALLALVFAALQTEKKSFFSIALFTLASSVMLVSESQASLLMWYEPLLWDYLAAGSYYMVPVAMALLLEQWLANNRPWLINLVWKVHLIYLLGAIGLALAGAVDLSSTFPPFDALFLGSLLVFGGVATLRFRHLQREQQILMLAYGVFSLFLIADMAVAHSILPWGRVPVSYGMLLFSMTVVAISLWHYAGTQQALKRMNLSLEQKVAERTARAESLARREQVRVRMLTFENEKSRILGDVIADLQDCLGLGQAFLLLARMMPELCSPLRGAFYRRVSDDRYERASDWGIGSKSRSMPLVLDATTGLPSPTHMPTRFRADRKSGDGEVTDAPMCFWINVESAGEGIVTEGILLLERDSALNTGEGEYGSARLFASLEQSIQRVAITLSSIALREELQKFSYEDALTGLKNRRYFDQLFKHECLVAQRKELPLSLLVLDIDHFKRFNDSHGHEAGDRALQLVASVLQSQFRESDIVCRYGGEEFVVIMPGALMADARERAVDFCDAIRAENVVYRGETLGHLTMSVGIASWPEYVEEPSQLLNFADQALYRAKEQGRDRVEYYSDSDNQHRTLGV</sequence>
<evidence type="ECO:0000256" key="3">
    <source>
        <dbReference type="ARBA" id="ARBA00034247"/>
    </source>
</evidence>
<comment type="caution">
    <text evidence="7">The sequence shown here is derived from an EMBL/GenBank/DDBJ whole genome shotgun (WGS) entry which is preliminary data.</text>
</comment>
<feature type="chain" id="PRO_5001682032" description="diguanylate cyclase" evidence="5">
    <location>
        <begin position="25"/>
        <end position="763"/>
    </location>
</feature>
<keyword evidence="5" id="KW-0732">Signal</keyword>
<dbReference type="InterPro" id="IPR043128">
    <property type="entry name" value="Rev_trsase/Diguanyl_cyclase"/>
</dbReference>
<dbReference type="PANTHER" id="PTHR45138:SF9">
    <property type="entry name" value="DIGUANYLATE CYCLASE DGCM-RELATED"/>
    <property type="match status" value="1"/>
</dbReference>
<dbReference type="Gene3D" id="3.30.70.270">
    <property type="match status" value="1"/>
</dbReference>
<evidence type="ECO:0000256" key="2">
    <source>
        <dbReference type="ARBA" id="ARBA00012528"/>
    </source>
</evidence>
<gene>
    <name evidence="7" type="ORF">D777_03288</name>
</gene>
<evidence type="ECO:0000256" key="1">
    <source>
        <dbReference type="ARBA" id="ARBA00001946"/>
    </source>
</evidence>
<dbReference type="Proteomes" id="UP000035057">
    <property type="component" value="Unassembled WGS sequence"/>
</dbReference>
<dbReference type="EMBL" id="ANIE01000009">
    <property type="protein sequence ID" value="KEF30112.1"/>
    <property type="molecule type" value="Genomic_DNA"/>
</dbReference>
<dbReference type="GO" id="GO:0005886">
    <property type="term" value="C:plasma membrane"/>
    <property type="evidence" value="ECO:0007669"/>
    <property type="project" value="TreeGrafter"/>
</dbReference>
<dbReference type="InterPro" id="IPR050469">
    <property type="entry name" value="Diguanylate_Cyclase"/>
</dbReference>
<accession>A0A072MYT8</accession>
<name>A0A072MYT8_9GAMM</name>
<dbReference type="InterPro" id="IPR000160">
    <property type="entry name" value="GGDEF_dom"/>
</dbReference>
<dbReference type="PATRIC" id="fig|1137280.3.peg.3104"/>
<dbReference type="FunFam" id="3.30.70.270:FF:000001">
    <property type="entry name" value="Diguanylate cyclase domain protein"/>
    <property type="match status" value="1"/>
</dbReference>
<dbReference type="PROSITE" id="PS50887">
    <property type="entry name" value="GGDEF"/>
    <property type="match status" value="1"/>
</dbReference>
<reference evidence="7 8" key="1">
    <citation type="submission" date="2012-12" db="EMBL/GenBank/DDBJ databases">
        <title>Genome assembly of Marinobacter sp. AK21.</title>
        <authorList>
            <person name="Khatri I."/>
            <person name="Kumar R."/>
            <person name="Vaidya B."/>
            <person name="Subramanian S."/>
            <person name="Pinnaka A."/>
        </authorList>
    </citation>
    <scope>NUCLEOTIDE SEQUENCE [LARGE SCALE GENOMIC DNA]</scope>
    <source>
        <strain evidence="7 8">AK21</strain>
    </source>
</reference>
<dbReference type="NCBIfam" id="TIGR00254">
    <property type="entry name" value="GGDEF"/>
    <property type="match status" value="1"/>
</dbReference>
<evidence type="ECO:0000256" key="5">
    <source>
        <dbReference type="SAM" id="SignalP"/>
    </source>
</evidence>